<dbReference type="InterPro" id="IPR019920">
    <property type="entry name" value="F420-binding_dom_put"/>
</dbReference>
<dbReference type="GO" id="GO:0005829">
    <property type="term" value="C:cytosol"/>
    <property type="evidence" value="ECO:0007669"/>
    <property type="project" value="TreeGrafter"/>
</dbReference>
<dbReference type="RefSeq" id="WP_145691512.1">
    <property type="nucleotide sequence ID" value="NZ_VLJT01000014.1"/>
</dbReference>
<dbReference type="SUPFAM" id="SSF50475">
    <property type="entry name" value="FMN-binding split barrel"/>
    <property type="match status" value="1"/>
</dbReference>
<evidence type="ECO:0000313" key="4">
    <source>
        <dbReference type="Proteomes" id="UP000317573"/>
    </source>
</evidence>
<reference evidence="3 4" key="1">
    <citation type="submission" date="2019-07" db="EMBL/GenBank/DDBJ databases">
        <title>Genome sequencing of lignin-degrading bacterial isolates.</title>
        <authorList>
            <person name="Gladden J."/>
        </authorList>
    </citation>
    <scope>NUCLEOTIDE SEQUENCE [LARGE SCALE GENOMIC DNA]</scope>
    <source>
        <strain evidence="3 4">J45</strain>
    </source>
</reference>
<accession>A0A562E6X2</accession>
<dbReference type="Pfam" id="PF01243">
    <property type="entry name" value="PNPOx_N"/>
    <property type="match status" value="1"/>
</dbReference>
<name>A0A562E6X2_RHORH</name>
<dbReference type="NCBIfam" id="TIGR03618">
    <property type="entry name" value="Rv1155_F420"/>
    <property type="match status" value="1"/>
</dbReference>
<dbReference type="InterPro" id="IPR011576">
    <property type="entry name" value="Pyridox_Oxase_N"/>
</dbReference>
<gene>
    <name evidence="3" type="ORF">L618_001700000020</name>
</gene>
<evidence type="ECO:0000256" key="1">
    <source>
        <dbReference type="ARBA" id="ARBA00023002"/>
    </source>
</evidence>
<organism evidence="3 4">
    <name type="scientific">Rhodococcus rhodochrous J45</name>
    <dbReference type="NCBI Taxonomy" id="935266"/>
    <lineage>
        <taxon>Bacteria</taxon>
        <taxon>Bacillati</taxon>
        <taxon>Actinomycetota</taxon>
        <taxon>Actinomycetes</taxon>
        <taxon>Mycobacteriales</taxon>
        <taxon>Nocardiaceae</taxon>
        <taxon>Rhodococcus</taxon>
    </lineage>
</organism>
<dbReference type="EMBL" id="VLJT01000014">
    <property type="protein sequence ID" value="TWH17856.1"/>
    <property type="molecule type" value="Genomic_DNA"/>
</dbReference>
<dbReference type="InterPro" id="IPR052019">
    <property type="entry name" value="F420H2_bilvrd_red/Heme_oxyg"/>
</dbReference>
<dbReference type="GO" id="GO:0070967">
    <property type="term" value="F:coenzyme F420 binding"/>
    <property type="evidence" value="ECO:0007669"/>
    <property type="project" value="TreeGrafter"/>
</dbReference>
<dbReference type="InterPro" id="IPR012349">
    <property type="entry name" value="Split_barrel_FMN-bd"/>
</dbReference>
<dbReference type="PANTHER" id="PTHR35176">
    <property type="entry name" value="HEME OXYGENASE HI_0854-RELATED"/>
    <property type="match status" value="1"/>
</dbReference>
<dbReference type="Gene3D" id="2.30.110.10">
    <property type="entry name" value="Electron Transport, Fmn-binding Protein, Chain A"/>
    <property type="match status" value="1"/>
</dbReference>
<feature type="domain" description="Pyridoxamine 5'-phosphate oxidase N-terminal" evidence="2">
    <location>
        <begin position="7"/>
        <end position="133"/>
    </location>
</feature>
<dbReference type="GO" id="GO:0016627">
    <property type="term" value="F:oxidoreductase activity, acting on the CH-CH group of donors"/>
    <property type="evidence" value="ECO:0007669"/>
    <property type="project" value="TreeGrafter"/>
</dbReference>
<evidence type="ECO:0000313" key="3">
    <source>
        <dbReference type="EMBL" id="TWH17856.1"/>
    </source>
</evidence>
<keyword evidence="1" id="KW-0560">Oxidoreductase</keyword>
<evidence type="ECO:0000259" key="2">
    <source>
        <dbReference type="Pfam" id="PF01243"/>
    </source>
</evidence>
<dbReference type="PANTHER" id="PTHR35176:SF2">
    <property type="entry name" value="F420H(2)-DEPENDENT REDUCTASE RV1155"/>
    <property type="match status" value="1"/>
</dbReference>
<dbReference type="Proteomes" id="UP000317573">
    <property type="component" value="Unassembled WGS sequence"/>
</dbReference>
<proteinExistence type="predicted"/>
<sequence>MPADESALEALFPPTGVAALATIKRDGRPQLSNITYRYEPATRTFSVSITDDRAKTRNMRRDPRVSLFVDSDDKWSYAVAEGEAELSPVAADPHDDTVEQLVELYRAVQGEHPDWDVFRAAMVADRRLLLRVRVVKGHESVPVGGQVMSLRADS</sequence>
<comment type="caution">
    <text evidence="3">The sequence shown here is derived from an EMBL/GenBank/DDBJ whole genome shotgun (WGS) entry which is preliminary data.</text>
</comment>
<protein>
    <submittedName>
        <fullName evidence="3">PPOX class probable F420-dependent enzyme</fullName>
    </submittedName>
</protein>
<dbReference type="AlphaFoldDB" id="A0A562E6X2"/>